<evidence type="ECO:0000313" key="2">
    <source>
        <dbReference type="EMBL" id="OXA55111.1"/>
    </source>
</evidence>
<keyword evidence="3" id="KW-1185">Reference proteome</keyword>
<organism evidence="2 3">
    <name type="scientific">Folsomia candida</name>
    <name type="common">Springtail</name>
    <dbReference type="NCBI Taxonomy" id="158441"/>
    <lineage>
        <taxon>Eukaryota</taxon>
        <taxon>Metazoa</taxon>
        <taxon>Ecdysozoa</taxon>
        <taxon>Arthropoda</taxon>
        <taxon>Hexapoda</taxon>
        <taxon>Collembola</taxon>
        <taxon>Entomobryomorpha</taxon>
        <taxon>Isotomoidea</taxon>
        <taxon>Isotomidae</taxon>
        <taxon>Proisotominae</taxon>
        <taxon>Folsomia</taxon>
    </lineage>
</organism>
<comment type="caution">
    <text evidence="2">The sequence shown here is derived from an EMBL/GenBank/DDBJ whole genome shotgun (WGS) entry which is preliminary data.</text>
</comment>
<dbReference type="AlphaFoldDB" id="A0A226EE67"/>
<proteinExistence type="predicted"/>
<feature type="signal peptide" evidence="1">
    <location>
        <begin position="1"/>
        <end position="18"/>
    </location>
</feature>
<keyword evidence="1" id="KW-0732">Signal</keyword>
<feature type="chain" id="PRO_5012850194" evidence="1">
    <location>
        <begin position="19"/>
        <end position="363"/>
    </location>
</feature>
<dbReference type="Proteomes" id="UP000198287">
    <property type="component" value="Unassembled WGS sequence"/>
</dbReference>
<evidence type="ECO:0000313" key="3">
    <source>
        <dbReference type="Proteomes" id="UP000198287"/>
    </source>
</evidence>
<gene>
    <name evidence="2" type="ORF">Fcan01_11524</name>
</gene>
<accession>A0A226EE67</accession>
<protein>
    <submittedName>
        <fullName evidence="2">Uncharacterized protein</fullName>
    </submittedName>
</protein>
<dbReference type="EMBL" id="LNIX01000005">
    <property type="protein sequence ID" value="OXA55111.1"/>
    <property type="molecule type" value="Genomic_DNA"/>
</dbReference>
<evidence type="ECO:0000256" key="1">
    <source>
        <dbReference type="SAM" id="SignalP"/>
    </source>
</evidence>
<sequence>MILLICFLVLFQISPVAPTREILHCHFYHRWANPDPNVEHLQDFHENSKHSFESLVEFTWTKISSRAAYYNFSKFSLWPKDVIVPVVIKLSTACIAVHIKQPRNYPIYPFYDYKDFTMFVFYAGKPSATFFFWVEKHFKFAYDFWDWWPSRIIVVDWWDTKLIYFDPGANHISNQVVPIHNVAIYTLYFQPFDYPRYNHNAKTVALMEKPMVKNCLLYKELRILNTLPNVHCNYYQFDLEILQSQLNFTLLERKGNWDWLKIFLLTIPIGNYSDFEKFVEQMFLTNPAQLVPIVFYCRHQLVFPVTWTVWLTPFQYPVWVGLCVSCILLASSPILGTHWNWSRTMFEMYFIISHLLRQPSRDI</sequence>
<name>A0A226EE67_FOLCA</name>
<reference evidence="2 3" key="1">
    <citation type="submission" date="2015-12" db="EMBL/GenBank/DDBJ databases">
        <title>The genome of Folsomia candida.</title>
        <authorList>
            <person name="Faddeeva A."/>
            <person name="Derks M.F."/>
            <person name="Anvar Y."/>
            <person name="Smit S."/>
            <person name="Van Straalen N."/>
            <person name="Roelofs D."/>
        </authorList>
    </citation>
    <scope>NUCLEOTIDE SEQUENCE [LARGE SCALE GENOMIC DNA]</scope>
    <source>
        <strain evidence="2 3">VU population</strain>
        <tissue evidence="2">Whole body</tissue>
    </source>
</reference>